<evidence type="ECO:0000313" key="1">
    <source>
        <dbReference type="EMBL" id="ANB10430.1"/>
    </source>
</evidence>
<sequence>MTEKPEDKTPIRSCIACGTPAGDGELCEHCGRVLELPAENGLTEDRAAAVRRDFEGRGR</sequence>
<keyword evidence="2" id="KW-1185">Reference proteome</keyword>
<dbReference type="EMBL" id="CP012949">
    <property type="protein sequence ID" value="ANB10430.1"/>
    <property type="molecule type" value="Genomic_DNA"/>
</dbReference>
<dbReference type="Proteomes" id="UP000076720">
    <property type="component" value="Chromosome"/>
</dbReference>
<reference evidence="1 2" key="2">
    <citation type="journal article" date="2016" name="Genome Announc.">
        <title>Complete Genome Sequence of Streptomyces ambofaciens DSM 40697, a Paradigm for Genome Plasticity Studies.</title>
        <authorList>
            <person name="Thibessard A."/>
            <person name="Leblond P."/>
        </authorList>
    </citation>
    <scope>NUCLEOTIDE SEQUENCE [LARGE SCALE GENOMIC DNA]</scope>
    <source>
        <strain evidence="1 2">DSM 40697</strain>
    </source>
</reference>
<evidence type="ECO:0000313" key="2">
    <source>
        <dbReference type="Proteomes" id="UP000076720"/>
    </source>
</evidence>
<organism evidence="1 2">
    <name type="scientific">Streptomyces ambofaciens</name>
    <dbReference type="NCBI Taxonomy" id="1889"/>
    <lineage>
        <taxon>Bacteria</taxon>
        <taxon>Bacillati</taxon>
        <taxon>Actinomycetota</taxon>
        <taxon>Actinomycetes</taxon>
        <taxon>Kitasatosporales</taxon>
        <taxon>Streptomycetaceae</taxon>
        <taxon>Streptomyces</taxon>
    </lineage>
</organism>
<name>A0ABM6B926_STRAM</name>
<accession>A0ABM6B926</accession>
<gene>
    <name evidence="1" type="ORF">SAM40697_6477</name>
</gene>
<reference evidence="2" key="1">
    <citation type="submission" date="2015-10" db="EMBL/GenBank/DDBJ databases">
        <title>Complete genome sequence of Streptomyces ambofaciens DSM 40697.</title>
        <authorList>
            <person name="Thibessard A."/>
            <person name="Leblond P."/>
        </authorList>
    </citation>
    <scope>NUCLEOTIDE SEQUENCE [LARGE SCALE GENOMIC DNA]</scope>
    <source>
        <strain evidence="2">DSM 40697</strain>
    </source>
</reference>
<protein>
    <submittedName>
        <fullName evidence="1">Uncharacterized protein</fullName>
    </submittedName>
</protein>
<dbReference type="RefSeq" id="WP_053141582.1">
    <property type="nucleotide sequence ID" value="NZ_CP012949.1"/>
</dbReference>
<proteinExistence type="predicted"/>